<evidence type="ECO:0000313" key="2">
    <source>
        <dbReference type="EMBL" id="CRY96972.1"/>
    </source>
</evidence>
<name>A0A0H5QMH5_9ZZZZ</name>
<accession>A0A0H5QMH5</accession>
<organism evidence="2">
    <name type="scientific">uncultured prokaryote</name>
    <dbReference type="NCBI Taxonomy" id="198431"/>
    <lineage>
        <taxon>unclassified sequences</taxon>
        <taxon>environmental samples</taxon>
    </lineage>
</organism>
<proteinExistence type="predicted"/>
<protein>
    <submittedName>
        <fullName evidence="2">Uncharacterized protein</fullName>
    </submittedName>
</protein>
<keyword evidence="1" id="KW-1133">Transmembrane helix</keyword>
<reference evidence="2" key="2">
    <citation type="submission" date="2015-07" db="EMBL/GenBank/DDBJ databases">
        <title>Plasmids, circular viruses and viroids from rat gut.</title>
        <authorList>
            <person name="Jorgensen T.J."/>
            <person name="Hansen M.A."/>
            <person name="Xu Z."/>
            <person name="Tabak M.A."/>
            <person name="Sorensen S.J."/>
            <person name="Hansen L.H."/>
        </authorList>
    </citation>
    <scope>NUCLEOTIDE SEQUENCE</scope>
    <source>
        <plasmid evidence="2">pRGFK1338</plasmid>
    </source>
</reference>
<evidence type="ECO:0000256" key="1">
    <source>
        <dbReference type="SAM" id="Phobius"/>
    </source>
</evidence>
<feature type="transmembrane region" description="Helical" evidence="1">
    <location>
        <begin position="6"/>
        <end position="28"/>
    </location>
</feature>
<reference evidence="2" key="1">
    <citation type="submission" date="2015-06" db="EMBL/GenBank/DDBJ databases">
        <authorList>
            <person name="Joergensen T."/>
        </authorList>
    </citation>
    <scope>NUCLEOTIDE SEQUENCE</scope>
    <source>
        <plasmid evidence="2">pRGFK1338</plasmid>
    </source>
</reference>
<dbReference type="EMBL" id="LN853901">
    <property type="protein sequence ID" value="CRY96972.1"/>
    <property type="molecule type" value="Genomic_DNA"/>
</dbReference>
<geneLocation type="plasmid" evidence="2">
    <name>pRGFK1338</name>
</geneLocation>
<sequence length="64" mass="7413">MFVEHVALQKIYSILATVNMMHLFTLAFKKITCMRFIMCFPFHKGYYGKPAHHIGASILIMASY</sequence>
<dbReference type="AlphaFoldDB" id="A0A0H5QMH5"/>
<keyword evidence="1" id="KW-0812">Transmembrane</keyword>
<keyword evidence="2" id="KW-0614">Plasmid</keyword>
<keyword evidence="1" id="KW-0472">Membrane</keyword>